<feature type="transmembrane region" description="Helical" evidence="10">
    <location>
        <begin position="69"/>
        <end position="94"/>
    </location>
</feature>
<sequence length="193" mass="20959">KHADPALQLYPTYEISIILLSAYISHESAAALKHLLSTLAFLAENFIFLYLGVSVVAYSGAFTWDWAFIGWQLLVLLVARAANTFPLCILANLGRKEQIPVFGMLTGPLLTSLGLAKATTMSLRPEAVKLLDFEMEDDDADEDPRRTAAGGHQGSTHDGGMQGLWTTVDEKYLMPIFGQRGDDGQGAAGGSRR</sequence>
<evidence type="ECO:0000313" key="13">
    <source>
        <dbReference type="Proteomes" id="UP000265716"/>
    </source>
</evidence>
<evidence type="ECO:0000256" key="4">
    <source>
        <dbReference type="ARBA" id="ARBA00022989"/>
    </source>
</evidence>
<evidence type="ECO:0000256" key="9">
    <source>
        <dbReference type="SAM" id="MobiDB-lite"/>
    </source>
</evidence>
<dbReference type="GO" id="GO:0098719">
    <property type="term" value="P:sodium ion import across plasma membrane"/>
    <property type="evidence" value="ECO:0007669"/>
    <property type="project" value="TreeGrafter"/>
</dbReference>
<dbReference type="GO" id="GO:0005886">
    <property type="term" value="C:plasma membrane"/>
    <property type="evidence" value="ECO:0007669"/>
    <property type="project" value="TreeGrafter"/>
</dbReference>
<gene>
    <name evidence="12" type="ORF">DYB38_013818</name>
</gene>
<keyword evidence="5" id="KW-0915">Sodium</keyword>
<feature type="transmembrane region" description="Helical" evidence="10">
    <location>
        <begin position="6"/>
        <end position="24"/>
    </location>
</feature>
<evidence type="ECO:0000256" key="6">
    <source>
        <dbReference type="ARBA" id="ARBA00023065"/>
    </source>
</evidence>
<keyword evidence="3 10" id="KW-0812">Transmembrane</keyword>
<name>A0A397C1A4_APHAT</name>
<protein>
    <recommendedName>
        <fullName evidence="11">Cation/H+ exchanger transmembrane domain-containing protein</fullName>
    </recommendedName>
</protein>
<evidence type="ECO:0000256" key="7">
    <source>
        <dbReference type="ARBA" id="ARBA00023136"/>
    </source>
</evidence>
<dbReference type="EMBL" id="QUTC01011988">
    <property type="protein sequence ID" value="RHY37899.1"/>
    <property type="molecule type" value="Genomic_DNA"/>
</dbReference>
<evidence type="ECO:0000256" key="5">
    <source>
        <dbReference type="ARBA" id="ARBA00023053"/>
    </source>
</evidence>
<dbReference type="AlphaFoldDB" id="A0A397C1A4"/>
<dbReference type="InterPro" id="IPR018422">
    <property type="entry name" value="Cation/H_exchanger_CPA1"/>
</dbReference>
<evidence type="ECO:0000256" key="1">
    <source>
        <dbReference type="ARBA" id="ARBA00004141"/>
    </source>
</evidence>
<feature type="transmembrane region" description="Helical" evidence="10">
    <location>
        <begin position="36"/>
        <end position="57"/>
    </location>
</feature>
<evidence type="ECO:0000256" key="2">
    <source>
        <dbReference type="ARBA" id="ARBA00022448"/>
    </source>
</evidence>
<evidence type="ECO:0000259" key="11">
    <source>
        <dbReference type="Pfam" id="PF00999"/>
    </source>
</evidence>
<feature type="region of interest" description="Disordered" evidence="9">
    <location>
        <begin position="140"/>
        <end position="162"/>
    </location>
</feature>
<dbReference type="GO" id="GO:0015386">
    <property type="term" value="F:potassium:proton antiporter activity"/>
    <property type="evidence" value="ECO:0007669"/>
    <property type="project" value="TreeGrafter"/>
</dbReference>
<dbReference type="Proteomes" id="UP000265716">
    <property type="component" value="Unassembled WGS sequence"/>
</dbReference>
<keyword evidence="6" id="KW-0406">Ion transport</keyword>
<evidence type="ECO:0000313" key="12">
    <source>
        <dbReference type="EMBL" id="RHY37899.1"/>
    </source>
</evidence>
<dbReference type="InterPro" id="IPR006153">
    <property type="entry name" value="Cation/H_exchanger_TM"/>
</dbReference>
<organism evidence="12 13">
    <name type="scientific">Aphanomyces astaci</name>
    <name type="common">Crayfish plague agent</name>
    <dbReference type="NCBI Taxonomy" id="112090"/>
    <lineage>
        <taxon>Eukaryota</taxon>
        <taxon>Sar</taxon>
        <taxon>Stramenopiles</taxon>
        <taxon>Oomycota</taxon>
        <taxon>Saprolegniomycetes</taxon>
        <taxon>Saprolegniales</taxon>
        <taxon>Verrucalvaceae</taxon>
        <taxon>Aphanomyces</taxon>
    </lineage>
</organism>
<evidence type="ECO:0000256" key="8">
    <source>
        <dbReference type="ARBA" id="ARBA00023201"/>
    </source>
</evidence>
<keyword evidence="4 10" id="KW-1133">Transmembrane helix</keyword>
<reference evidence="12 13" key="1">
    <citation type="submission" date="2018-08" db="EMBL/GenBank/DDBJ databases">
        <title>Aphanomyces genome sequencing and annotation.</title>
        <authorList>
            <person name="Minardi D."/>
            <person name="Oidtmann B."/>
            <person name="Van Der Giezen M."/>
            <person name="Studholme D.J."/>
        </authorList>
    </citation>
    <scope>NUCLEOTIDE SEQUENCE [LARGE SCALE GENOMIC DNA]</scope>
    <source>
        <strain evidence="12 13">SA</strain>
    </source>
</reference>
<keyword evidence="7 10" id="KW-0472">Membrane</keyword>
<dbReference type="Pfam" id="PF00999">
    <property type="entry name" value="Na_H_Exchanger"/>
    <property type="match status" value="1"/>
</dbReference>
<comment type="caution">
    <text evidence="12">The sequence shown here is derived from an EMBL/GenBank/DDBJ whole genome shotgun (WGS) entry which is preliminary data.</text>
</comment>
<feature type="non-terminal residue" evidence="12">
    <location>
        <position position="1"/>
    </location>
</feature>
<dbReference type="PANTHER" id="PTHR10110:SF187">
    <property type="entry name" value="SODIUM_HYDROGEN EXCHANGER"/>
    <property type="match status" value="1"/>
</dbReference>
<keyword evidence="8" id="KW-0739">Sodium transport</keyword>
<feature type="domain" description="Cation/H+ exchanger transmembrane" evidence="11">
    <location>
        <begin position="30"/>
        <end position="120"/>
    </location>
</feature>
<dbReference type="GO" id="GO:0051453">
    <property type="term" value="P:regulation of intracellular pH"/>
    <property type="evidence" value="ECO:0007669"/>
    <property type="project" value="TreeGrafter"/>
</dbReference>
<accession>A0A397C1A4</accession>
<evidence type="ECO:0000256" key="10">
    <source>
        <dbReference type="SAM" id="Phobius"/>
    </source>
</evidence>
<dbReference type="GO" id="GO:0015385">
    <property type="term" value="F:sodium:proton antiporter activity"/>
    <property type="evidence" value="ECO:0007669"/>
    <property type="project" value="InterPro"/>
</dbReference>
<proteinExistence type="predicted"/>
<comment type="subcellular location">
    <subcellularLocation>
        <location evidence="1">Membrane</location>
        <topology evidence="1">Multi-pass membrane protein</topology>
    </subcellularLocation>
</comment>
<evidence type="ECO:0000256" key="3">
    <source>
        <dbReference type="ARBA" id="ARBA00022692"/>
    </source>
</evidence>
<keyword evidence="2" id="KW-0813">Transport</keyword>
<dbReference type="PANTHER" id="PTHR10110">
    <property type="entry name" value="SODIUM/HYDROGEN EXCHANGER"/>
    <property type="match status" value="1"/>
</dbReference>